<protein>
    <submittedName>
        <fullName evidence="2">Uncharacterized protein</fullName>
    </submittedName>
</protein>
<feature type="compositionally biased region" description="Basic and acidic residues" evidence="1">
    <location>
        <begin position="38"/>
        <end position="50"/>
    </location>
</feature>
<proteinExistence type="predicted"/>
<accession>A0AAV1RIL4</accession>
<organism evidence="2 3">
    <name type="scientific">Dovyalis caffra</name>
    <dbReference type="NCBI Taxonomy" id="77055"/>
    <lineage>
        <taxon>Eukaryota</taxon>
        <taxon>Viridiplantae</taxon>
        <taxon>Streptophyta</taxon>
        <taxon>Embryophyta</taxon>
        <taxon>Tracheophyta</taxon>
        <taxon>Spermatophyta</taxon>
        <taxon>Magnoliopsida</taxon>
        <taxon>eudicotyledons</taxon>
        <taxon>Gunneridae</taxon>
        <taxon>Pentapetalae</taxon>
        <taxon>rosids</taxon>
        <taxon>fabids</taxon>
        <taxon>Malpighiales</taxon>
        <taxon>Salicaceae</taxon>
        <taxon>Flacourtieae</taxon>
        <taxon>Dovyalis</taxon>
    </lineage>
</organism>
<name>A0AAV1RIL4_9ROSI</name>
<feature type="compositionally biased region" description="Basic and acidic residues" evidence="1">
    <location>
        <begin position="1"/>
        <end position="14"/>
    </location>
</feature>
<feature type="region of interest" description="Disordered" evidence="1">
    <location>
        <begin position="1"/>
        <end position="50"/>
    </location>
</feature>
<comment type="caution">
    <text evidence="2">The sequence shown here is derived from an EMBL/GenBank/DDBJ whole genome shotgun (WGS) entry which is preliminary data.</text>
</comment>
<evidence type="ECO:0000313" key="2">
    <source>
        <dbReference type="EMBL" id="CAK7336586.1"/>
    </source>
</evidence>
<reference evidence="2 3" key="1">
    <citation type="submission" date="2024-01" db="EMBL/GenBank/DDBJ databases">
        <authorList>
            <person name="Waweru B."/>
        </authorList>
    </citation>
    <scope>NUCLEOTIDE SEQUENCE [LARGE SCALE GENOMIC DNA]</scope>
</reference>
<dbReference type="EMBL" id="CAWUPB010001009">
    <property type="protein sequence ID" value="CAK7336586.1"/>
    <property type="molecule type" value="Genomic_DNA"/>
</dbReference>
<sequence length="85" mass="9539">MDPHGFKLRAHAEGRTPGSETGVKSAESPPQIFFGPDYSRDQRPPPQECKELVGDAQDNILEKERIPTCVLVRTLMPLWLASHWA</sequence>
<evidence type="ECO:0000256" key="1">
    <source>
        <dbReference type="SAM" id="MobiDB-lite"/>
    </source>
</evidence>
<evidence type="ECO:0000313" key="3">
    <source>
        <dbReference type="Proteomes" id="UP001314170"/>
    </source>
</evidence>
<dbReference type="Proteomes" id="UP001314170">
    <property type="component" value="Unassembled WGS sequence"/>
</dbReference>
<gene>
    <name evidence="2" type="ORF">DCAF_LOCUS11596</name>
</gene>
<dbReference type="AlphaFoldDB" id="A0AAV1RIL4"/>
<keyword evidence="3" id="KW-1185">Reference proteome</keyword>